<organism evidence="12">
    <name type="scientific">Oryza barthii</name>
    <dbReference type="NCBI Taxonomy" id="65489"/>
    <lineage>
        <taxon>Eukaryota</taxon>
        <taxon>Viridiplantae</taxon>
        <taxon>Streptophyta</taxon>
        <taxon>Embryophyta</taxon>
        <taxon>Tracheophyta</taxon>
        <taxon>Spermatophyta</taxon>
        <taxon>Magnoliopsida</taxon>
        <taxon>Liliopsida</taxon>
        <taxon>Poales</taxon>
        <taxon>Poaceae</taxon>
        <taxon>BOP clade</taxon>
        <taxon>Oryzoideae</taxon>
        <taxon>Oryzeae</taxon>
        <taxon>Oryzinae</taxon>
        <taxon>Oryza</taxon>
    </lineage>
</organism>
<evidence type="ECO:0000256" key="3">
    <source>
        <dbReference type="ARBA" id="ARBA00022737"/>
    </source>
</evidence>
<dbReference type="InterPro" id="IPR042197">
    <property type="entry name" value="Apaf_helical"/>
</dbReference>
<dbReference type="InterPro" id="IPR003591">
    <property type="entry name" value="Leu-rich_rpt_typical-subtyp"/>
</dbReference>
<dbReference type="SUPFAM" id="SSF52540">
    <property type="entry name" value="P-loop containing nucleoside triphosphate hydrolases"/>
    <property type="match status" value="2"/>
</dbReference>
<dbReference type="Pfam" id="PF23598">
    <property type="entry name" value="LRR_14"/>
    <property type="match status" value="4"/>
</dbReference>
<dbReference type="GO" id="GO:0042742">
    <property type="term" value="P:defense response to bacterium"/>
    <property type="evidence" value="ECO:0007669"/>
    <property type="project" value="UniProtKB-ARBA"/>
</dbReference>
<keyword evidence="6" id="KW-0175">Coiled coil</keyword>
<evidence type="ECO:0000313" key="13">
    <source>
        <dbReference type="Proteomes" id="UP000026960"/>
    </source>
</evidence>
<feature type="domain" description="NB-ARC" evidence="8">
    <location>
        <begin position="204"/>
        <end position="354"/>
    </location>
</feature>
<evidence type="ECO:0000259" key="8">
    <source>
        <dbReference type="Pfam" id="PF00931"/>
    </source>
</evidence>
<dbReference type="STRING" id="65489.A0A0D3H8Y7"/>
<proteinExistence type="inferred from homology"/>
<dbReference type="Pfam" id="PF00931">
    <property type="entry name" value="NB-ARC"/>
    <property type="match status" value="2"/>
</dbReference>
<feature type="domain" description="Disease resistance R13L4/SHOC-2-like LRR" evidence="11">
    <location>
        <begin position="706"/>
        <end position="945"/>
    </location>
</feature>
<dbReference type="PaxDb" id="65489-OBART09G16520.1"/>
<dbReference type="InterPro" id="IPR038005">
    <property type="entry name" value="RX-like_CC"/>
</dbReference>
<dbReference type="SUPFAM" id="SSF52058">
    <property type="entry name" value="L domain-like"/>
    <property type="match status" value="2"/>
</dbReference>
<evidence type="ECO:0000313" key="12">
    <source>
        <dbReference type="EnsemblPlants" id="OBART09G16520.1"/>
    </source>
</evidence>
<evidence type="ECO:0000259" key="9">
    <source>
        <dbReference type="Pfam" id="PF18052"/>
    </source>
</evidence>
<feature type="domain" description="Disease resistance N-terminal" evidence="9">
    <location>
        <begin position="1008"/>
        <end position="1090"/>
    </location>
</feature>
<dbReference type="PRINTS" id="PR00364">
    <property type="entry name" value="DISEASERSIST"/>
</dbReference>
<keyword evidence="3" id="KW-0677">Repeat</keyword>
<accession>A0A0D3H8Y7</accession>
<evidence type="ECO:0000256" key="4">
    <source>
        <dbReference type="ARBA" id="ARBA00022741"/>
    </source>
</evidence>
<dbReference type="InterPro" id="IPR002182">
    <property type="entry name" value="NB-ARC"/>
</dbReference>
<dbReference type="SMART" id="SM00369">
    <property type="entry name" value="LRR_TYP"/>
    <property type="match status" value="5"/>
</dbReference>
<keyword evidence="2" id="KW-0433">Leucine-rich repeat</keyword>
<reference evidence="12" key="1">
    <citation type="journal article" date="2009" name="Rice">
        <title>De Novo Next Generation Sequencing of Plant Genomes.</title>
        <authorList>
            <person name="Rounsley S."/>
            <person name="Marri P.R."/>
            <person name="Yu Y."/>
            <person name="He R."/>
            <person name="Sisneros N."/>
            <person name="Goicoechea J.L."/>
            <person name="Lee S.J."/>
            <person name="Angelova A."/>
            <person name="Kudrna D."/>
            <person name="Luo M."/>
            <person name="Affourtit J."/>
            <person name="Desany B."/>
            <person name="Knight J."/>
            <person name="Niazi F."/>
            <person name="Egholm M."/>
            <person name="Wing R.A."/>
        </authorList>
    </citation>
    <scope>NUCLEOTIDE SEQUENCE [LARGE SCALE GENOMIC DNA]</scope>
    <source>
        <strain evidence="12">cv. IRGC 105608</strain>
    </source>
</reference>
<dbReference type="CDD" id="cd14798">
    <property type="entry name" value="RX-CC_like"/>
    <property type="match status" value="2"/>
</dbReference>
<reference evidence="12" key="2">
    <citation type="submission" date="2015-03" db="UniProtKB">
        <authorList>
            <consortium name="EnsemblPlants"/>
        </authorList>
    </citation>
    <scope>IDENTIFICATION</scope>
</reference>
<dbReference type="InterPro" id="IPR036388">
    <property type="entry name" value="WH-like_DNA-bd_sf"/>
</dbReference>
<feature type="domain" description="Disease resistance R13L4/SHOC-2-like LRR" evidence="11">
    <location>
        <begin position="561"/>
        <end position="658"/>
    </location>
</feature>
<dbReference type="PANTHER" id="PTHR23155">
    <property type="entry name" value="DISEASE RESISTANCE PROTEIN RP"/>
    <property type="match status" value="1"/>
</dbReference>
<dbReference type="GO" id="GO:0002758">
    <property type="term" value="P:innate immune response-activating signaling pathway"/>
    <property type="evidence" value="ECO:0007669"/>
    <property type="project" value="UniProtKB-ARBA"/>
</dbReference>
<dbReference type="Gene3D" id="1.10.8.430">
    <property type="entry name" value="Helical domain of apoptotic protease-activating factors"/>
    <property type="match status" value="2"/>
</dbReference>
<feature type="domain" description="NB-ARC" evidence="8">
    <location>
        <begin position="1194"/>
        <end position="1343"/>
    </location>
</feature>
<dbReference type="PROSITE" id="PS51450">
    <property type="entry name" value="LRR"/>
    <property type="match status" value="1"/>
</dbReference>
<evidence type="ECO:0000256" key="6">
    <source>
        <dbReference type="ARBA" id="ARBA00023054"/>
    </source>
</evidence>
<feature type="domain" description="Disease resistance R13L4/SHOC-2-like LRR" evidence="11">
    <location>
        <begin position="1554"/>
        <end position="1652"/>
    </location>
</feature>
<dbReference type="eggNOG" id="KOG4658">
    <property type="taxonomic scope" value="Eukaryota"/>
</dbReference>
<dbReference type="FunFam" id="1.10.10.10:FF:000322">
    <property type="entry name" value="Probable disease resistance protein At1g63360"/>
    <property type="match status" value="2"/>
</dbReference>
<dbReference type="InterPro" id="IPR027417">
    <property type="entry name" value="P-loop_NTPase"/>
</dbReference>
<dbReference type="GO" id="GO:0009626">
    <property type="term" value="P:plant-type hypersensitive response"/>
    <property type="evidence" value="ECO:0007669"/>
    <property type="project" value="UniProtKB-ARBA"/>
</dbReference>
<protein>
    <submittedName>
        <fullName evidence="12">Uncharacterized protein</fullName>
    </submittedName>
</protein>
<dbReference type="HOGENOM" id="CLU_000837_21_3_1"/>
<evidence type="ECO:0000256" key="7">
    <source>
        <dbReference type="SAM" id="MobiDB-lite"/>
    </source>
</evidence>
<dbReference type="PANTHER" id="PTHR23155:SF1230">
    <property type="entry name" value="OS09G0517200 PROTEIN"/>
    <property type="match status" value="1"/>
</dbReference>
<sequence length="1972" mass="222421">MEATAVSLARSVLDGVLNRAGSAVADEAALLLGVRREVEFIRDELDMMRSFLKVATANPDADDTVRTWVKQVRDLAYDVEDSLLDFALFADTSSSSSSSSWWLPWRIAERHRVAARIRELKASVEELNQRFLRYRIVVEHPRASRGGGASDDQQQLHDHDGQYYSAELAFQESDIIGRAREKAEVTALVLSGCGGGDVVGGGALGVVSVWGMGGMGKSSLVRMVYNDPELLDAFDCGAWVTVPHPLDSADEFVRRLRRHLAVGKDQDVHSYLREKRYVIIVDDLHSREEWEHIWPVLHVDGGKGSRVVVTTRREDVARHCAGLVREGHGHVYELRPLGREESKDLFCQKVYKSTEYILEKEMEDLAGPILKRCRGLPLAISTIGGLLANRPKTGIEWIKLDEHLGAELESSDLRNITKVIVSSYDGLPYYLKSIFLYLSIFPENHEIRCTRLLRRWMAEGYIAKNRDMPVEEVGQRFYNELINRSMIQPSKKRISPSVSVDRCRVHSMVLQIILSKSIEENQLFIIKKHCNEVPQSKIRHLVVSRWKRRDERLENINFSYVRSLTVFGDCPASLISPKMRLLRVLDLEDSLNLKNEDLRHVGELHHLRYLCLRGTEISKLPSLQNLRYLETLDIQDTKVTQLPDGIAKLEKLRYLLAGVNFSKELLHKVEQPETDNSKANQLGNMLSCLYCNSSDYCGISSLDRVSVRAPEGVEKLRDLHMLGVINVGHGNGVVGKIKKLTNLRRLGVSGVLKEEGQDLCKSIEKLSRLQRLELRSDSLKFLAESEFAAPKHLLSLRLYGNLVRLPKWIGSLNDLAKLKLLGTQLKQGEIMHLGKLRNLAFLGLWDNSYVGYSLHFGPGTFPKLKFLDIDGLKNIETVAIENGAMPELEQLWVNDCKELLDSKDGLSGVPHLTNLNELLVKKCGEKENLMEILQTQVSEHSKRPKFLIEYFVWLVTEESKYPTVKNNNRQAKAKIWTFANALIDRAEQSKARREMEATAVSLARTVLDGVLGGAGSAVADEAALLLGVPREVDFIRSELEMMQSFLRATSGCAGDTARTWVKQVRDLAYDVEDCLLDFALHAHAHASSSSCAPPLWLRPWRLAERHRVAARIRELKASVEELNQRNHRYHVVPVLAAGDQQQPQHEPPAAPPPARGEHHHLRFRDWQVIGRGEEESELAKLISSGGDDDAETRRRVVSVWGMGGMGKSSVARSVYNDPAIVDGFDCRAWVTVPHPLDSAGEFKRRLVAQLETEVDGGGGGDDVSAWLRQKRYLIVVDDVRSLEEWEHIEPCLVESDAGGGRVIVTTRQVDVAQRCVRGMEHAYELKTLAAPHDMRLLCQKVYKDPEYTLQLHMLEEANKILGRCRGLPLAIATIGGLLANRPKTSAEWKNLRIHLGSELEFDQDINSINRVITSSYDGLPYHLKSCFLYLSIFPENHEIRCTRLVRRWIAEGYIAKRRDMTVEEVGQKHYNDLMNRSMIRPMKKKIGASMAVERCQVHGMVLQIILSKSIEENQLFIIDKHCNEVPQSKIRHLVVTRWKRSEEKMATNINLSLVRSLTVFGECPASLISPKLRLLRVLDLENAVDLENDDLRHIGDLHHLRYLGLRGTNISRLPSSLQNLKCLETLDVQDTKVTHLPDGTAKLEKLRYLLAGVNFAEDLAEKMQTNAKNKANKCNGNLLETLADVVCRCRRGFSECCESSSSCFAGHFSVRAPEGIEKLRNLHMLGVVRIERDSGVAQKLGKLISLRRLGVDLDATGEEGKALCNSIQKLARLERLEVRSKSLLFLNDLNGLAPKHLLSLRLYGHLEKLPDWVSSLNDLAKVKLLETQLEQKDINLLGNLSNLTSLGLWGKSFAGVSLHFSRDMFKNLKSLHIQGLENLETLNFEKSAADRLEKLLVKKCFALSDNERGISDILFLKNIVEITLISKGDKPHLQKGLQRQVSEFELVNKRRPKLQIVNSMSGRSPRANTIVG</sequence>
<feature type="compositionally biased region" description="Pro residues" evidence="7">
    <location>
        <begin position="1145"/>
        <end position="1154"/>
    </location>
</feature>
<dbReference type="InterPro" id="IPR001611">
    <property type="entry name" value="Leu-rich_rpt"/>
</dbReference>
<feature type="region of interest" description="Disordered" evidence="7">
    <location>
        <begin position="1139"/>
        <end position="1158"/>
    </location>
</feature>
<evidence type="ECO:0000256" key="2">
    <source>
        <dbReference type="ARBA" id="ARBA00022614"/>
    </source>
</evidence>
<dbReference type="EnsemblPlants" id="OBART09G16520.1">
    <property type="protein sequence ID" value="OBART09G16520.1"/>
    <property type="gene ID" value="OBART09G16520"/>
</dbReference>
<dbReference type="InterPro" id="IPR058922">
    <property type="entry name" value="WHD_DRP"/>
</dbReference>
<feature type="domain" description="Disease resistance R13L4/SHOC-2-like LRR" evidence="11">
    <location>
        <begin position="1707"/>
        <end position="1914"/>
    </location>
</feature>
<dbReference type="InterPro" id="IPR055414">
    <property type="entry name" value="LRR_R13L4/SHOC2-like"/>
</dbReference>
<evidence type="ECO:0000259" key="11">
    <source>
        <dbReference type="Pfam" id="PF23598"/>
    </source>
</evidence>
<dbReference type="Gene3D" id="1.20.5.4130">
    <property type="match status" value="2"/>
</dbReference>
<dbReference type="Gene3D" id="3.40.50.300">
    <property type="entry name" value="P-loop containing nucleotide triphosphate hydrolases"/>
    <property type="match status" value="2"/>
</dbReference>
<dbReference type="InterPro" id="IPR032675">
    <property type="entry name" value="LRR_dom_sf"/>
</dbReference>
<comment type="similarity">
    <text evidence="1">Belongs to the disease resistance NB-LRR family.</text>
</comment>
<evidence type="ECO:0000256" key="1">
    <source>
        <dbReference type="ARBA" id="ARBA00008894"/>
    </source>
</evidence>
<name>A0A0D3H8Y7_9ORYZ</name>
<dbReference type="Gene3D" id="3.80.10.10">
    <property type="entry name" value="Ribonuclease Inhibitor"/>
    <property type="match status" value="3"/>
</dbReference>
<dbReference type="GO" id="GO:0043531">
    <property type="term" value="F:ADP binding"/>
    <property type="evidence" value="ECO:0007669"/>
    <property type="project" value="InterPro"/>
</dbReference>
<feature type="domain" description="Disease resistance N-terminal" evidence="9">
    <location>
        <begin position="13"/>
        <end position="100"/>
    </location>
</feature>
<dbReference type="InterPro" id="IPR041118">
    <property type="entry name" value="Rx_N"/>
</dbReference>
<evidence type="ECO:0000256" key="5">
    <source>
        <dbReference type="ARBA" id="ARBA00022821"/>
    </source>
</evidence>
<feature type="domain" description="Disease resistance protein winged helix" evidence="10">
    <location>
        <begin position="440"/>
        <end position="512"/>
    </location>
</feature>
<dbReference type="InterPro" id="IPR044974">
    <property type="entry name" value="Disease_R_plants"/>
</dbReference>
<dbReference type="Pfam" id="PF23559">
    <property type="entry name" value="WHD_DRP"/>
    <property type="match status" value="2"/>
</dbReference>
<keyword evidence="5" id="KW-0611">Plant defense</keyword>
<keyword evidence="13" id="KW-1185">Reference proteome</keyword>
<feature type="domain" description="Disease resistance protein winged helix" evidence="10">
    <location>
        <begin position="1432"/>
        <end position="1504"/>
    </location>
</feature>
<dbReference type="Gene3D" id="1.10.10.10">
    <property type="entry name" value="Winged helix-like DNA-binding domain superfamily/Winged helix DNA-binding domain"/>
    <property type="match status" value="2"/>
</dbReference>
<evidence type="ECO:0000259" key="10">
    <source>
        <dbReference type="Pfam" id="PF23559"/>
    </source>
</evidence>
<dbReference type="Proteomes" id="UP000026960">
    <property type="component" value="Chromosome 9"/>
</dbReference>
<dbReference type="Pfam" id="PF18052">
    <property type="entry name" value="Rx_N"/>
    <property type="match status" value="2"/>
</dbReference>
<keyword evidence="4" id="KW-0547">Nucleotide-binding</keyword>
<dbReference type="Gramene" id="OBART09G16520.1">
    <property type="protein sequence ID" value="OBART09G16520.1"/>
    <property type="gene ID" value="OBART09G16520"/>
</dbReference>